<keyword evidence="2" id="KW-1185">Reference proteome</keyword>
<evidence type="ECO:0000313" key="1">
    <source>
        <dbReference type="EMBL" id="CAH2105701.1"/>
    </source>
</evidence>
<dbReference type="EMBL" id="CAKOGL010000028">
    <property type="protein sequence ID" value="CAH2105701.1"/>
    <property type="molecule type" value="Genomic_DNA"/>
</dbReference>
<sequence length="109" mass="12674">MKLEEDKTSKVSYLSPDIQNEFINVLSNHVKTKLFNEIKSAKYFGIMFDSTPDISHIDQNMSEVILYVKIQNRKVEDKEAFLGFFPLQGKKAADLNDEILDKLQFRQTI</sequence>
<gene>
    <name evidence="1" type="ORF">EEDITHA_LOCUS19928</name>
</gene>
<reference evidence="1" key="1">
    <citation type="submission" date="2022-03" db="EMBL/GenBank/DDBJ databases">
        <authorList>
            <person name="Tunstrom K."/>
        </authorList>
    </citation>
    <scope>NUCLEOTIDE SEQUENCE</scope>
</reference>
<dbReference type="AlphaFoldDB" id="A0AAU9V197"/>
<dbReference type="PANTHER" id="PTHR45749:SF21">
    <property type="entry name" value="DUF4371 DOMAIN-CONTAINING PROTEIN"/>
    <property type="match status" value="1"/>
</dbReference>
<evidence type="ECO:0000313" key="2">
    <source>
        <dbReference type="Proteomes" id="UP001153954"/>
    </source>
</evidence>
<dbReference type="PANTHER" id="PTHR45749">
    <property type="match status" value="1"/>
</dbReference>
<accession>A0AAU9V197</accession>
<evidence type="ECO:0008006" key="3">
    <source>
        <dbReference type="Google" id="ProtNLM"/>
    </source>
</evidence>
<proteinExistence type="predicted"/>
<organism evidence="1 2">
    <name type="scientific">Euphydryas editha</name>
    <name type="common">Edith's checkerspot</name>
    <dbReference type="NCBI Taxonomy" id="104508"/>
    <lineage>
        <taxon>Eukaryota</taxon>
        <taxon>Metazoa</taxon>
        <taxon>Ecdysozoa</taxon>
        <taxon>Arthropoda</taxon>
        <taxon>Hexapoda</taxon>
        <taxon>Insecta</taxon>
        <taxon>Pterygota</taxon>
        <taxon>Neoptera</taxon>
        <taxon>Endopterygota</taxon>
        <taxon>Lepidoptera</taxon>
        <taxon>Glossata</taxon>
        <taxon>Ditrysia</taxon>
        <taxon>Papilionoidea</taxon>
        <taxon>Nymphalidae</taxon>
        <taxon>Nymphalinae</taxon>
        <taxon>Euphydryas</taxon>
    </lineage>
</organism>
<name>A0AAU9V197_EUPED</name>
<dbReference type="Proteomes" id="UP001153954">
    <property type="component" value="Unassembled WGS sequence"/>
</dbReference>
<comment type="caution">
    <text evidence="1">The sequence shown here is derived from an EMBL/GenBank/DDBJ whole genome shotgun (WGS) entry which is preliminary data.</text>
</comment>
<protein>
    <recommendedName>
        <fullName evidence="3">DUF4371 domain-containing protein</fullName>
    </recommendedName>
</protein>